<feature type="compositionally biased region" description="Pro residues" evidence="2">
    <location>
        <begin position="426"/>
        <end position="452"/>
    </location>
</feature>
<feature type="compositionally biased region" description="Low complexity" evidence="2">
    <location>
        <begin position="353"/>
        <end position="368"/>
    </location>
</feature>
<dbReference type="EMBL" id="KV878130">
    <property type="protein sequence ID" value="OJJ03679.1"/>
    <property type="molecule type" value="Genomic_DNA"/>
</dbReference>
<feature type="compositionally biased region" description="Gly residues" evidence="2">
    <location>
        <begin position="343"/>
        <end position="352"/>
    </location>
</feature>
<dbReference type="InterPro" id="IPR047890">
    <property type="entry name" value="KHDC4_KH-I_first"/>
</dbReference>
<name>A0A1L9PQ83_ASPVE</name>
<feature type="region of interest" description="Disordered" evidence="2">
    <location>
        <begin position="321"/>
        <end position="375"/>
    </location>
</feature>
<dbReference type="FunFam" id="3.30.1370.10:FF:000037">
    <property type="entry name" value="KH domain protein"/>
    <property type="match status" value="1"/>
</dbReference>
<dbReference type="GeneID" id="63724214"/>
<feature type="compositionally biased region" description="Low complexity" evidence="2">
    <location>
        <begin position="92"/>
        <end position="103"/>
    </location>
</feature>
<evidence type="ECO:0000313" key="5">
    <source>
        <dbReference type="Proteomes" id="UP000184073"/>
    </source>
</evidence>
<dbReference type="GO" id="GO:0003723">
    <property type="term" value="F:RNA binding"/>
    <property type="evidence" value="ECO:0007669"/>
    <property type="project" value="UniProtKB-UniRule"/>
</dbReference>
<dbReference type="InterPro" id="IPR004087">
    <property type="entry name" value="KH_dom"/>
</dbReference>
<evidence type="ECO:0000259" key="3">
    <source>
        <dbReference type="SMART" id="SM00322"/>
    </source>
</evidence>
<protein>
    <recommendedName>
        <fullName evidence="3">K Homology domain-containing protein</fullName>
    </recommendedName>
</protein>
<keyword evidence="1" id="KW-0694">RNA-binding</keyword>
<accession>A0A1L9PQ83</accession>
<dbReference type="Proteomes" id="UP000184073">
    <property type="component" value="Unassembled WGS sequence"/>
</dbReference>
<feature type="domain" description="K Homology" evidence="3">
    <location>
        <begin position="225"/>
        <end position="312"/>
    </location>
</feature>
<dbReference type="InterPro" id="IPR056149">
    <property type="entry name" value="PRP5/DDX46/KHDC4_KH"/>
</dbReference>
<sequence>MADEERRPKRSRFDQTTPEPRRQSRFDRRSRSPSRQAEATRTRSPLSREPRSPGASNKADPVAAAAAAAAKINAQLQAKKGIQHVDVPPIRATSSPSQPATPSGGDAKLNAEIYVADGDYIRDVEINDLRNRYTLTKGSTQKMIKDETGADVTTRGNYYPDKSMATAANPPLYLHITSTSKDGLEKAVELIDDLMKKELPNLVDERRFRRREPEQVERDEFGRRKWPEEKIPVALEPIPGFNLRAQVVGQGGAYVKHIQQKTRCKVQIKGRGSGFMEPSTGRESDDAMYLHVAGPDPNEVQNAKELCEDLLANVREQYQRFKENPPQHNYGGYGQRGERHNNYGGGYGGGYGAQSQQSPPASASPSAQGTPGTTNASDYSAQYAQYYGADPYAAYGGYQNYVAYYQYYQQAAQQQQQQQQQQSQSPAPPPPPASEAPPPPPGSGSPPPPPPGGSYSAVRISLM</sequence>
<reference evidence="5" key="1">
    <citation type="journal article" date="2017" name="Genome Biol.">
        <title>Comparative genomics reveals high biological diversity and specific adaptations in the industrially and medically important fungal genus Aspergillus.</title>
        <authorList>
            <person name="de Vries R.P."/>
            <person name="Riley R."/>
            <person name="Wiebenga A."/>
            <person name="Aguilar-Osorio G."/>
            <person name="Amillis S."/>
            <person name="Uchima C.A."/>
            <person name="Anderluh G."/>
            <person name="Asadollahi M."/>
            <person name="Askin M."/>
            <person name="Barry K."/>
            <person name="Battaglia E."/>
            <person name="Bayram O."/>
            <person name="Benocci T."/>
            <person name="Braus-Stromeyer S.A."/>
            <person name="Caldana C."/>
            <person name="Canovas D."/>
            <person name="Cerqueira G.C."/>
            <person name="Chen F."/>
            <person name="Chen W."/>
            <person name="Choi C."/>
            <person name="Clum A."/>
            <person name="Dos Santos R.A."/>
            <person name="Damasio A.R."/>
            <person name="Diallinas G."/>
            <person name="Emri T."/>
            <person name="Fekete E."/>
            <person name="Flipphi M."/>
            <person name="Freyberg S."/>
            <person name="Gallo A."/>
            <person name="Gournas C."/>
            <person name="Habgood R."/>
            <person name="Hainaut M."/>
            <person name="Harispe M.L."/>
            <person name="Henrissat B."/>
            <person name="Hilden K.S."/>
            <person name="Hope R."/>
            <person name="Hossain A."/>
            <person name="Karabika E."/>
            <person name="Karaffa L."/>
            <person name="Karanyi Z."/>
            <person name="Krasevec N."/>
            <person name="Kuo A."/>
            <person name="Kusch H."/>
            <person name="LaButti K."/>
            <person name="Lagendijk E.L."/>
            <person name="Lapidus A."/>
            <person name="Levasseur A."/>
            <person name="Lindquist E."/>
            <person name="Lipzen A."/>
            <person name="Logrieco A.F."/>
            <person name="MacCabe A."/>
            <person name="Maekelae M.R."/>
            <person name="Malavazi I."/>
            <person name="Melin P."/>
            <person name="Meyer V."/>
            <person name="Mielnichuk N."/>
            <person name="Miskei M."/>
            <person name="Molnar A.P."/>
            <person name="Mule G."/>
            <person name="Ngan C.Y."/>
            <person name="Orejas M."/>
            <person name="Orosz E."/>
            <person name="Ouedraogo J.P."/>
            <person name="Overkamp K.M."/>
            <person name="Park H.-S."/>
            <person name="Perrone G."/>
            <person name="Piumi F."/>
            <person name="Punt P.J."/>
            <person name="Ram A.F."/>
            <person name="Ramon A."/>
            <person name="Rauscher S."/>
            <person name="Record E."/>
            <person name="Riano-Pachon D.M."/>
            <person name="Robert V."/>
            <person name="Roehrig J."/>
            <person name="Ruller R."/>
            <person name="Salamov A."/>
            <person name="Salih N.S."/>
            <person name="Samson R.A."/>
            <person name="Sandor E."/>
            <person name="Sanguinetti M."/>
            <person name="Schuetze T."/>
            <person name="Sepcic K."/>
            <person name="Shelest E."/>
            <person name="Sherlock G."/>
            <person name="Sophianopoulou V."/>
            <person name="Squina F.M."/>
            <person name="Sun H."/>
            <person name="Susca A."/>
            <person name="Todd R.B."/>
            <person name="Tsang A."/>
            <person name="Unkles S.E."/>
            <person name="van de Wiele N."/>
            <person name="van Rossen-Uffink D."/>
            <person name="Oliveira J.V."/>
            <person name="Vesth T.C."/>
            <person name="Visser J."/>
            <person name="Yu J.-H."/>
            <person name="Zhou M."/>
            <person name="Andersen M.R."/>
            <person name="Archer D.B."/>
            <person name="Baker S.E."/>
            <person name="Benoit I."/>
            <person name="Brakhage A.A."/>
            <person name="Braus G.H."/>
            <person name="Fischer R."/>
            <person name="Frisvad J.C."/>
            <person name="Goldman G.H."/>
            <person name="Houbraken J."/>
            <person name="Oakley B."/>
            <person name="Pocsi I."/>
            <person name="Scazzocchio C."/>
            <person name="Seiboth B."/>
            <person name="vanKuyk P.A."/>
            <person name="Wortman J."/>
            <person name="Dyer P.S."/>
            <person name="Grigoriev I.V."/>
        </authorList>
    </citation>
    <scope>NUCLEOTIDE SEQUENCE [LARGE SCALE GENOMIC DNA]</scope>
    <source>
        <strain evidence="5">CBS 583.65</strain>
    </source>
</reference>
<feature type="compositionally biased region" description="Basic and acidic residues" evidence="2">
    <location>
        <begin position="1"/>
        <end position="30"/>
    </location>
</feature>
<dbReference type="InterPro" id="IPR047889">
    <property type="entry name" value="KHDC4_KH-I_second"/>
</dbReference>
<dbReference type="Pfam" id="PF23469">
    <property type="entry name" value="KH_12"/>
    <property type="match status" value="1"/>
</dbReference>
<dbReference type="FunFam" id="3.30.1370.10:FF:000051">
    <property type="entry name" value="Putative kh domain-containing protein"/>
    <property type="match status" value="1"/>
</dbReference>
<dbReference type="InterPro" id="IPR036612">
    <property type="entry name" value="KH_dom_type_1_sf"/>
</dbReference>
<dbReference type="STRING" id="1036611.A0A1L9PQ83"/>
<dbReference type="InterPro" id="IPR031121">
    <property type="entry name" value="RIK/BLOM7"/>
</dbReference>
<dbReference type="RefSeq" id="XP_040669441.1">
    <property type="nucleotide sequence ID" value="XM_040808703.1"/>
</dbReference>
<dbReference type="Gene3D" id="3.30.1370.10">
    <property type="entry name" value="K Homology domain, type 1"/>
    <property type="match status" value="2"/>
</dbReference>
<evidence type="ECO:0000313" key="4">
    <source>
        <dbReference type="EMBL" id="OJJ03679.1"/>
    </source>
</evidence>
<dbReference type="InterPro" id="IPR055256">
    <property type="entry name" value="KH_1_KHDC4/BBP-like"/>
</dbReference>
<dbReference type="GO" id="GO:0005634">
    <property type="term" value="C:nucleus"/>
    <property type="evidence" value="ECO:0007669"/>
    <property type="project" value="InterPro"/>
</dbReference>
<dbReference type="AlphaFoldDB" id="A0A1L9PQ83"/>
<feature type="region of interest" description="Disordered" evidence="2">
    <location>
        <begin position="1"/>
        <end position="67"/>
    </location>
</feature>
<gene>
    <name evidence="4" type="ORF">ASPVEDRAFT_171203</name>
</gene>
<keyword evidence="5" id="KW-1185">Reference proteome</keyword>
<feature type="compositionally biased region" description="Low complexity" evidence="2">
    <location>
        <begin position="410"/>
        <end position="425"/>
    </location>
</feature>
<feature type="compositionally biased region" description="Basic and acidic residues" evidence="2">
    <location>
        <begin position="38"/>
        <end position="51"/>
    </location>
</feature>
<dbReference type="SMART" id="SM00322">
    <property type="entry name" value="KH"/>
    <property type="match status" value="1"/>
</dbReference>
<dbReference type="OrthoDB" id="397265at2759"/>
<dbReference type="VEuPathDB" id="FungiDB:ASPVEDRAFT_171203"/>
<dbReference type="CDD" id="cd22386">
    <property type="entry name" value="KH-I_KHDC4_rpt2"/>
    <property type="match status" value="1"/>
</dbReference>
<proteinExistence type="predicted"/>
<feature type="region of interest" description="Disordered" evidence="2">
    <location>
        <begin position="410"/>
        <end position="463"/>
    </location>
</feature>
<dbReference type="PANTHER" id="PTHR15744:SF0">
    <property type="entry name" value="KH HOMOLOGY DOMAIN-CONTAINING PROTEIN 4"/>
    <property type="match status" value="1"/>
</dbReference>
<dbReference type="PANTHER" id="PTHR15744">
    <property type="entry name" value="BLOM7"/>
    <property type="match status" value="1"/>
</dbReference>
<dbReference type="SUPFAM" id="SSF54791">
    <property type="entry name" value="Eukaryotic type KH-domain (KH-domain type I)"/>
    <property type="match status" value="2"/>
</dbReference>
<evidence type="ECO:0000256" key="1">
    <source>
        <dbReference type="PROSITE-ProRule" id="PRU00117"/>
    </source>
</evidence>
<feature type="region of interest" description="Disordered" evidence="2">
    <location>
        <begin position="83"/>
        <end position="107"/>
    </location>
</feature>
<dbReference type="CDD" id="cd22385">
    <property type="entry name" value="KH-I_KHDC4_rpt1"/>
    <property type="match status" value="1"/>
</dbReference>
<dbReference type="Pfam" id="PF22675">
    <property type="entry name" value="KH-I_KHDC4-BBP"/>
    <property type="match status" value="1"/>
</dbReference>
<dbReference type="PROSITE" id="PS50084">
    <property type="entry name" value="KH_TYPE_1"/>
    <property type="match status" value="1"/>
</dbReference>
<feature type="compositionally biased region" description="Low complexity" evidence="2">
    <location>
        <begin position="55"/>
        <end position="67"/>
    </location>
</feature>
<organism evidence="4 5">
    <name type="scientific">Aspergillus versicolor CBS 583.65</name>
    <dbReference type="NCBI Taxonomy" id="1036611"/>
    <lineage>
        <taxon>Eukaryota</taxon>
        <taxon>Fungi</taxon>
        <taxon>Dikarya</taxon>
        <taxon>Ascomycota</taxon>
        <taxon>Pezizomycotina</taxon>
        <taxon>Eurotiomycetes</taxon>
        <taxon>Eurotiomycetidae</taxon>
        <taxon>Eurotiales</taxon>
        <taxon>Aspergillaceae</taxon>
        <taxon>Aspergillus</taxon>
        <taxon>Aspergillus subgen. Nidulantes</taxon>
    </lineage>
</organism>
<evidence type="ECO:0000256" key="2">
    <source>
        <dbReference type="SAM" id="MobiDB-lite"/>
    </source>
</evidence>